<protein>
    <recommendedName>
        <fullName evidence="5">DUF4200 domain-containing protein</fullName>
    </recommendedName>
</protein>
<evidence type="ECO:0000313" key="3">
    <source>
        <dbReference type="EMBL" id="KAK0173691.1"/>
    </source>
</evidence>
<dbReference type="Proteomes" id="UP001168990">
    <property type="component" value="Unassembled WGS sequence"/>
</dbReference>
<dbReference type="EMBL" id="JAQQBS010000002">
    <property type="protein sequence ID" value="KAK0173691.1"/>
    <property type="molecule type" value="Genomic_DNA"/>
</dbReference>
<dbReference type="PANTHER" id="PTHR21683">
    <property type="entry name" value="COILED-COIL DOMAIN-CONTAINING PROTEIN 42 LIKE-2-LIKE-RELATED"/>
    <property type="match status" value="1"/>
</dbReference>
<evidence type="ECO:0000256" key="2">
    <source>
        <dbReference type="SAM" id="MobiDB-lite"/>
    </source>
</evidence>
<reference evidence="3" key="2">
    <citation type="submission" date="2023-03" db="EMBL/GenBank/DDBJ databases">
        <authorList>
            <person name="Inwood S.N."/>
            <person name="Skelly J.G."/>
            <person name="Guhlin J."/>
            <person name="Harrop T.W.R."/>
            <person name="Goldson S.G."/>
            <person name="Dearden P.K."/>
        </authorList>
    </citation>
    <scope>NUCLEOTIDE SEQUENCE</scope>
    <source>
        <strain evidence="3">Irish</strain>
        <tissue evidence="3">Whole body</tissue>
    </source>
</reference>
<name>A0AA39FQE5_9HYME</name>
<evidence type="ECO:0000313" key="4">
    <source>
        <dbReference type="Proteomes" id="UP001168990"/>
    </source>
</evidence>
<keyword evidence="4" id="KW-1185">Reference proteome</keyword>
<accession>A0AA39FQE5</accession>
<feature type="region of interest" description="Disordered" evidence="2">
    <location>
        <begin position="526"/>
        <end position="552"/>
    </location>
</feature>
<evidence type="ECO:0000256" key="1">
    <source>
        <dbReference type="SAM" id="Coils"/>
    </source>
</evidence>
<sequence length="552" mass="63635">MKKRGVKKNGQRNDSPFAIPSNAQLFGYYQWCEAQRRLKKTGAEIVPKKNNKICPMLLKKEAANSVVLPMAITDIDPGYFTDLAGRPITKKFSRTRYVEQIRNVLRTKLYIGYNRDECMRIDQQFIEEKKRFTAIERQYRQYNSAFEEYLSNDHNASMKILNEAHEEVEKNNKLVVKRDELLNKFGQVRLEVYHWEEMWRIAKMCREFFRKITSTSPQITISKPPTPEETRKSNQRTSILGTLESLVEQFEKDISDDCLGSEEISLKDPHELSQIFAAIEQRNLDALIHLESLAGPIAEMTTSIVEAEELIGGEIRDIEEGLDELKALIQVTEQRATELETYADYLLHEVFRELVCSDSVLHLRVFIEDAYESCVGPNDANLDSYSMMRVIEKTYESLNMTLDSLPHEIVVICEKDGFTQEMRTMREAEDAARKFELMQRLLAALDRIMESPYSDPKSKSKSKSIARDSETKLSLSVTNSAVANETKYYQKPYVAFKKFGPFFGKSCQSIDQDLINELVISSQKQIEDENTAEASPRNDDQEDCRDDISQIA</sequence>
<comment type="caution">
    <text evidence="3">The sequence shown here is derived from an EMBL/GenBank/DDBJ whole genome shotgun (WGS) entry which is preliminary data.</text>
</comment>
<gene>
    <name evidence="3" type="ORF">PV328_006848</name>
</gene>
<dbReference type="InterPro" id="IPR051147">
    <property type="entry name" value="CFAP_domain-containing"/>
</dbReference>
<dbReference type="PANTHER" id="PTHR21683:SF3">
    <property type="entry name" value="CILIA AND FLAGELLA ASSOCIATED PROTEIN 100"/>
    <property type="match status" value="1"/>
</dbReference>
<proteinExistence type="predicted"/>
<organism evidence="3 4">
    <name type="scientific">Microctonus aethiopoides</name>
    <dbReference type="NCBI Taxonomy" id="144406"/>
    <lineage>
        <taxon>Eukaryota</taxon>
        <taxon>Metazoa</taxon>
        <taxon>Ecdysozoa</taxon>
        <taxon>Arthropoda</taxon>
        <taxon>Hexapoda</taxon>
        <taxon>Insecta</taxon>
        <taxon>Pterygota</taxon>
        <taxon>Neoptera</taxon>
        <taxon>Endopterygota</taxon>
        <taxon>Hymenoptera</taxon>
        <taxon>Apocrita</taxon>
        <taxon>Ichneumonoidea</taxon>
        <taxon>Braconidae</taxon>
        <taxon>Euphorinae</taxon>
        <taxon>Microctonus</taxon>
    </lineage>
</organism>
<feature type="coiled-coil region" evidence="1">
    <location>
        <begin position="315"/>
        <end position="342"/>
    </location>
</feature>
<evidence type="ECO:0008006" key="5">
    <source>
        <dbReference type="Google" id="ProtNLM"/>
    </source>
</evidence>
<reference evidence="3" key="1">
    <citation type="journal article" date="2023" name="bioRxiv">
        <title>Scaffold-level genome assemblies of two parasitoid biocontrol wasps reveal the parthenogenesis mechanism and an associated novel virus.</title>
        <authorList>
            <person name="Inwood S."/>
            <person name="Skelly J."/>
            <person name="Guhlin J."/>
            <person name="Harrop T."/>
            <person name="Goldson S."/>
            <person name="Dearden P."/>
        </authorList>
    </citation>
    <scope>NUCLEOTIDE SEQUENCE</scope>
    <source>
        <strain evidence="3">Irish</strain>
        <tissue evidence="3">Whole body</tissue>
    </source>
</reference>
<dbReference type="AlphaFoldDB" id="A0AA39FQE5"/>
<keyword evidence="1" id="KW-0175">Coiled coil</keyword>